<accession>A0A918PYN6</accession>
<organism evidence="1 2">
    <name type="scientific">Echinicola pacifica</name>
    <dbReference type="NCBI Taxonomy" id="346377"/>
    <lineage>
        <taxon>Bacteria</taxon>
        <taxon>Pseudomonadati</taxon>
        <taxon>Bacteroidota</taxon>
        <taxon>Cytophagia</taxon>
        <taxon>Cytophagales</taxon>
        <taxon>Cyclobacteriaceae</taxon>
        <taxon>Echinicola</taxon>
    </lineage>
</organism>
<evidence type="ECO:0000313" key="1">
    <source>
        <dbReference type="EMBL" id="GGZ25683.1"/>
    </source>
</evidence>
<evidence type="ECO:0000313" key="2">
    <source>
        <dbReference type="Proteomes" id="UP000619457"/>
    </source>
</evidence>
<name>A0A918PYN6_9BACT</name>
<dbReference type="AlphaFoldDB" id="A0A918PYN6"/>
<reference evidence="1" key="1">
    <citation type="journal article" date="2014" name="Int. J. Syst. Evol. Microbiol.">
        <title>Complete genome sequence of Corynebacterium casei LMG S-19264T (=DSM 44701T), isolated from a smear-ripened cheese.</title>
        <authorList>
            <consortium name="US DOE Joint Genome Institute (JGI-PGF)"/>
            <person name="Walter F."/>
            <person name="Albersmeier A."/>
            <person name="Kalinowski J."/>
            <person name="Ruckert C."/>
        </authorList>
    </citation>
    <scope>NUCLEOTIDE SEQUENCE</scope>
    <source>
        <strain evidence="1">KCTC 12368</strain>
    </source>
</reference>
<dbReference type="Proteomes" id="UP000619457">
    <property type="component" value="Unassembled WGS sequence"/>
</dbReference>
<dbReference type="EMBL" id="BMWX01000003">
    <property type="protein sequence ID" value="GGZ25683.1"/>
    <property type="molecule type" value="Genomic_DNA"/>
</dbReference>
<reference evidence="1" key="2">
    <citation type="submission" date="2020-09" db="EMBL/GenBank/DDBJ databases">
        <authorList>
            <person name="Sun Q."/>
            <person name="Kim S."/>
        </authorList>
    </citation>
    <scope>NUCLEOTIDE SEQUENCE</scope>
    <source>
        <strain evidence="1">KCTC 12368</strain>
    </source>
</reference>
<protein>
    <submittedName>
        <fullName evidence="1">Uncharacterized protein</fullName>
    </submittedName>
</protein>
<gene>
    <name evidence="1" type="ORF">GCM10007049_17780</name>
</gene>
<proteinExistence type="predicted"/>
<comment type="caution">
    <text evidence="1">The sequence shown here is derived from an EMBL/GenBank/DDBJ whole genome shotgun (WGS) entry which is preliminary data.</text>
</comment>
<sequence length="71" mass="8243">MSKEKLEYISTRMVKRRSTKAFKDGAKKAMEINGYVVIAQDGWVVKKYKDGRIEQIKKIQHGSKNQDLILD</sequence>
<dbReference type="RefSeq" id="WP_018473332.1">
    <property type="nucleotide sequence ID" value="NZ_BMWX01000003.1"/>
</dbReference>
<keyword evidence="2" id="KW-1185">Reference proteome</keyword>